<comment type="caution">
    <text evidence="3">The sequence shown here is derived from an EMBL/GenBank/DDBJ whole genome shotgun (WGS) entry which is preliminary data.</text>
</comment>
<feature type="domain" description="Sieve element occlusion N-terminal" evidence="1">
    <location>
        <begin position="750"/>
        <end position="1035"/>
    </location>
</feature>
<name>A0ABR0R7U8_GOSAR</name>
<protein>
    <recommendedName>
        <fullName evidence="5">Protein SIEVE ELEMENT OCCLUSION B-like</fullName>
    </recommendedName>
</protein>
<reference evidence="3 4" key="1">
    <citation type="submission" date="2023-03" db="EMBL/GenBank/DDBJ databases">
        <title>WGS of Gossypium arboreum.</title>
        <authorList>
            <person name="Yu D."/>
        </authorList>
    </citation>
    <scope>NUCLEOTIDE SEQUENCE [LARGE SCALE GENOMIC DNA]</scope>
    <source>
        <tissue evidence="3">Leaf</tissue>
    </source>
</reference>
<evidence type="ECO:0000259" key="2">
    <source>
        <dbReference type="Pfam" id="PF14577"/>
    </source>
</evidence>
<dbReference type="InterPro" id="IPR027944">
    <property type="entry name" value="SEO_C"/>
</dbReference>
<organism evidence="3 4">
    <name type="scientific">Gossypium arboreum</name>
    <name type="common">Tree cotton</name>
    <name type="synonym">Gossypium nanking</name>
    <dbReference type="NCBI Taxonomy" id="29729"/>
    <lineage>
        <taxon>Eukaryota</taxon>
        <taxon>Viridiplantae</taxon>
        <taxon>Streptophyta</taxon>
        <taxon>Embryophyta</taxon>
        <taxon>Tracheophyta</taxon>
        <taxon>Spermatophyta</taxon>
        <taxon>Magnoliopsida</taxon>
        <taxon>eudicotyledons</taxon>
        <taxon>Gunneridae</taxon>
        <taxon>Pentapetalae</taxon>
        <taxon>rosids</taxon>
        <taxon>malvids</taxon>
        <taxon>Malvales</taxon>
        <taxon>Malvaceae</taxon>
        <taxon>Malvoideae</taxon>
        <taxon>Gossypium</taxon>
    </lineage>
</organism>
<feature type="domain" description="Sieve element occlusion C-terminal" evidence="2">
    <location>
        <begin position="476"/>
        <end position="705"/>
    </location>
</feature>
<evidence type="ECO:0000313" key="4">
    <source>
        <dbReference type="Proteomes" id="UP001358586"/>
    </source>
</evidence>
<dbReference type="InterPro" id="IPR027942">
    <property type="entry name" value="SEO_N"/>
</dbReference>
<proteinExistence type="predicted"/>
<evidence type="ECO:0000313" key="3">
    <source>
        <dbReference type="EMBL" id="KAK5847281.1"/>
    </source>
</evidence>
<dbReference type="InterPro" id="IPR039299">
    <property type="entry name" value="SEOA"/>
</dbReference>
<accession>A0ABR0R7U8</accession>
<evidence type="ECO:0008006" key="5">
    <source>
        <dbReference type="Google" id="ProtNLM"/>
    </source>
</evidence>
<dbReference type="EMBL" id="JARKNE010000001">
    <property type="protein sequence ID" value="KAK5847281.1"/>
    <property type="molecule type" value="Genomic_DNA"/>
</dbReference>
<dbReference type="Pfam" id="PF14577">
    <property type="entry name" value="SEO_C"/>
    <property type="match status" value="2"/>
</dbReference>
<sequence length="1426" mass="161357">MAAPISFSLSSLASKSQQLVRNERRMFAASDDGAMMKQIQSTHAPDGRVVDVKPILQVIENVLHHIIPNIDHAMKGGTGHIDALDDLTTSSAVDGALDALAYIVHKICCEVSCKCSGGGDAHATTMGILNMLSSYSWDAKVVLTLAAFAVNFGEFWLIVQLCTSNSLAKSVALLKQLPDLLEHSPTLKPHFDALNKLINAMIDVTKCIVEFTELPSEFISIDVPPLSTAMAHIPTATYWIIWSVVACAAQITGLVGMRHEFITSTSEAWELSSLAHKVSSIHEHLQSLLHLCYERIDEKKLLEAFEDFKRTIETPQMDNLKILLKIFRKEETCYLLNPDKTEVLIDVLRRKHVLLLISDLDISHEEIRVLEALYKGERVSSELNYEILWLPIVDRSTWNDGYEQKFLNLKSIMSWYTVKHPFAIEPAVIKYIMEVWGFVKKPIAVTLDPQGKVLCPNALNMMWIWGNSAFPFSSEKEESFWKVEAWTLELLVDRLEPNLPTWVSQQKVVCFYGGVQMEWIESFTTATKGVAKALDIGLEMVYVGKNNAKERVKKITGLIKEKQLSHAWEDENVWFFWNRLESMLYSKTQHGKTIENDVIKQEVMTMLAYDGSENGWAVFFTGSDEMVRANGEKVLSSMKSFDEWEKLAKQMGFIPALRKHLDGITDDHHCTRLILPGNGGGIPERVQCAECGRPMEMYFMYRCSHHTSNIQNSNTFIFSTMATPISLSLSSLASKSQQLVRNERRMLAASDDGAMMKQIQSTHAPDGRVVDVKPILQVIDNVLHHIIPNIDHAMNGGTGHIDALDDRTNSSAVDGALDALAYIVHKICCEVSCKCSGGGDAHATTMGILNMLSSYSWDAKVVLTLAAFAVNFGEFWLIVQLCTSNSLAKSVALLKQLPDILEHSPTLKPHFDALNKLINAMIDVTKCIVEFTELPSEFISIDVPPLSTAMAHIPTATYWIIWSVVACAAQVTGLVGMRHEFITSTSEAWELSSLAHKVSSIHEHLQSLLHLCYQRIDEKKLLEAFEDFKRTIETPQMDNLKILLKIFRKEETYYLLNPDKTKVLIDVLRRKHVLLLISDLDISHEEIRVLEALYKGERVSSELNYEILWLPIVDRSTWNDGYEQKFLSLQSIMSWYTVNHPFAIEPAVIKYIMEVWGFVKKPIALTLDPQGKVLCPNALNMMWIWGNSVFPFSSEKEESFWKAEAWTLELLVDRLEPNLPTWVNQQKVVCFYGGVQMEWIESFTTVTKGVAKALDIGLEMVYVGKNNAKERVKKITGLIKEKKLSHAWEDDNVWFFWNRLESMLYSKTQHGKAIENDFIKQEVMTLLAYDGSENGWAVFFTGSDEMVRANGEKVLSSMKSFDEWEKLAKQMGFIPALRKHLEGIIDEHHCTRLILPGNSGGIPEKVQCAECGRPMEMYFMYRCCVE</sequence>
<keyword evidence="4" id="KW-1185">Reference proteome</keyword>
<dbReference type="Proteomes" id="UP001358586">
    <property type="component" value="Chromosome 1"/>
</dbReference>
<feature type="domain" description="Sieve element occlusion C-terminal" evidence="2">
    <location>
        <begin position="1196"/>
        <end position="1424"/>
    </location>
</feature>
<dbReference type="PANTHER" id="PTHR33232">
    <property type="entry name" value="PROTEIN SIEVE ELEMENT OCCLUSION B-LIKE"/>
    <property type="match status" value="1"/>
</dbReference>
<evidence type="ECO:0000259" key="1">
    <source>
        <dbReference type="Pfam" id="PF14576"/>
    </source>
</evidence>
<gene>
    <name evidence="3" type="ORF">PVK06_003586</name>
</gene>
<feature type="domain" description="Sieve element occlusion N-terminal" evidence="1">
    <location>
        <begin position="30"/>
        <end position="315"/>
    </location>
</feature>
<dbReference type="Pfam" id="PF14576">
    <property type="entry name" value="SEO_N"/>
    <property type="match status" value="2"/>
</dbReference>
<dbReference type="PANTHER" id="PTHR33232:SF12">
    <property type="entry name" value="PROTEIN SIEVE ELEMENT OCCLUSION B-LIKE"/>
    <property type="match status" value="1"/>
</dbReference>